<dbReference type="FunFam" id="2.60.40.150:FF:000294">
    <property type="entry name" value="Synaptotagmin 1-like Protein"/>
    <property type="match status" value="1"/>
</dbReference>
<feature type="domain" description="C2" evidence="2">
    <location>
        <begin position="491"/>
        <end position="617"/>
    </location>
</feature>
<dbReference type="GO" id="GO:0098793">
    <property type="term" value="C:presynapse"/>
    <property type="evidence" value="ECO:0007669"/>
    <property type="project" value="GOC"/>
</dbReference>
<dbReference type="EMBL" id="CVRI01000063">
    <property type="protein sequence ID" value="CRL04780.1"/>
    <property type="molecule type" value="Genomic_DNA"/>
</dbReference>
<dbReference type="Gene3D" id="2.60.40.150">
    <property type="entry name" value="C2 domain"/>
    <property type="match status" value="2"/>
</dbReference>
<evidence type="ECO:0000256" key="1">
    <source>
        <dbReference type="SAM" id="MobiDB-lite"/>
    </source>
</evidence>
<dbReference type="InterPro" id="IPR035892">
    <property type="entry name" value="C2_domain_sf"/>
</dbReference>
<dbReference type="SUPFAM" id="SSF49562">
    <property type="entry name" value="C2 domain (Calcium/lipid-binding domain, CaLB)"/>
    <property type="match status" value="2"/>
</dbReference>
<feature type="region of interest" description="Disordered" evidence="1">
    <location>
        <begin position="289"/>
        <end position="330"/>
    </location>
</feature>
<evidence type="ECO:0000313" key="3">
    <source>
        <dbReference type="EMBL" id="CRL04780.1"/>
    </source>
</evidence>
<accession>A0A1J1IZ03</accession>
<organism evidence="3 4">
    <name type="scientific">Clunio marinus</name>
    <dbReference type="NCBI Taxonomy" id="568069"/>
    <lineage>
        <taxon>Eukaryota</taxon>
        <taxon>Metazoa</taxon>
        <taxon>Ecdysozoa</taxon>
        <taxon>Arthropoda</taxon>
        <taxon>Hexapoda</taxon>
        <taxon>Insecta</taxon>
        <taxon>Pterygota</taxon>
        <taxon>Neoptera</taxon>
        <taxon>Endopterygota</taxon>
        <taxon>Diptera</taxon>
        <taxon>Nematocera</taxon>
        <taxon>Chironomoidea</taxon>
        <taxon>Chironomidae</taxon>
        <taxon>Clunio</taxon>
    </lineage>
</organism>
<dbReference type="GO" id="GO:0030276">
    <property type="term" value="F:clathrin binding"/>
    <property type="evidence" value="ECO:0007669"/>
    <property type="project" value="TreeGrafter"/>
</dbReference>
<reference evidence="3 4" key="1">
    <citation type="submission" date="2015-04" db="EMBL/GenBank/DDBJ databases">
        <authorList>
            <person name="Syromyatnikov M.Y."/>
            <person name="Popov V.N."/>
        </authorList>
    </citation>
    <scope>NUCLEOTIDE SEQUENCE [LARGE SCALE GENOMIC DNA]</scope>
</reference>
<protein>
    <submittedName>
        <fullName evidence="3">CLUMA_CG017836, isoform A</fullName>
    </submittedName>
</protein>
<dbReference type="GO" id="GO:0048791">
    <property type="term" value="P:calcium ion-regulated exocytosis of neurotransmitter"/>
    <property type="evidence" value="ECO:0007669"/>
    <property type="project" value="TreeGrafter"/>
</dbReference>
<dbReference type="GO" id="GO:0005509">
    <property type="term" value="F:calcium ion binding"/>
    <property type="evidence" value="ECO:0007669"/>
    <property type="project" value="TreeGrafter"/>
</dbReference>
<feature type="domain" description="C2" evidence="2">
    <location>
        <begin position="624"/>
        <end position="759"/>
    </location>
</feature>
<dbReference type="GO" id="GO:0070382">
    <property type="term" value="C:exocytic vesicle"/>
    <property type="evidence" value="ECO:0007669"/>
    <property type="project" value="TreeGrafter"/>
</dbReference>
<dbReference type="InterPro" id="IPR000008">
    <property type="entry name" value="C2_dom"/>
</dbReference>
<dbReference type="OrthoDB" id="67700at2759"/>
<sequence>MMLPVLSVIAVIILFVLAIYRFLGPRVQHSWFFSNGEEKIGLSKDKLYNANGYIVHSGSDILLGSTGSFKRFDSVDRNAHEGELVYGQTALATPPWKTDEAIPPQPLRPAPYQLPLVMKSKNKNQSHSQVSKQESLDPKTVSGPLKSVPRPIPKKQLSAPASTCHIPFINPPEKGFQNSVKNMQTTTTNPFLNGLINFESIKSNFFSTSVTTTTEWKIENERQTKSAFVSKNPFITTSSESDYNNVFDFNPSTIKSIMEETPDEGYLGDNDENDDADPLKQLEERIQKIEASGKQRRKSSGSGTPPRFSPKMLNKSGNGQKSDLNSAHLPEISPNVNEKFVDSSLNEDCLIQSYRKHIRNRSLSENETGELSQHGDYDDQLSPIIIAPPSTTNPFLNGKRLLKTPSETYLEQYSMMRANKSVNNNIAPIKTMQLCKHPSLNKIIQSSQQTLLENSDSCQNMSTMKRALSSESISSESSVVMSTLERTIPPVTGNLCIALQYDKHTATEEGCELLCTILEAKDLIIPADADPDHVDTFVRVYLVPDEAEAMQTKIFKSSRHPSYQELFAFFITKQNIKRSLWFHLYHTNVQCTTLIGETEMKLTEIRKPLTTWLQLSDSRNNCTSWGDLMFSLSYLPTAERLTVVVVKARNLRPEIDEHEGRRDVKTDIQNVFVKVYLLKNDRKVSKKRTSTKRGEINPVFNEAMMFSVPPYMLNSIQVRLTVMNTQSPSDSYESHRKSLPVGHVIVGSRTDGKGLLHWHQMITSLRKPIAMFHPLRRSTKKTSTC</sequence>
<proteinExistence type="predicted"/>
<dbReference type="AlphaFoldDB" id="A0A1J1IZ03"/>
<dbReference type="SMART" id="SM00239">
    <property type="entry name" value="C2"/>
    <property type="match status" value="2"/>
</dbReference>
<dbReference type="GO" id="GO:0000149">
    <property type="term" value="F:SNARE binding"/>
    <property type="evidence" value="ECO:0007669"/>
    <property type="project" value="TreeGrafter"/>
</dbReference>
<dbReference type="GO" id="GO:0005544">
    <property type="term" value="F:calcium-dependent phospholipid binding"/>
    <property type="evidence" value="ECO:0007669"/>
    <property type="project" value="TreeGrafter"/>
</dbReference>
<keyword evidence="4" id="KW-1185">Reference proteome</keyword>
<dbReference type="GO" id="GO:0048488">
    <property type="term" value="P:synaptic vesicle endocytosis"/>
    <property type="evidence" value="ECO:0007669"/>
    <property type="project" value="TreeGrafter"/>
</dbReference>
<dbReference type="PROSITE" id="PS50004">
    <property type="entry name" value="C2"/>
    <property type="match status" value="2"/>
</dbReference>
<name>A0A1J1IZ03_9DIPT</name>
<dbReference type="GO" id="GO:0001786">
    <property type="term" value="F:phosphatidylserine binding"/>
    <property type="evidence" value="ECO:0007669"/>
    <property type="project" value="TreeGrafter"/>
</dbReference>
<feature type="region of interest" description="Disordered" evidence="1">
    <location>
        <begin position="121"/>
        <end position="159"/>
    </location>
</feature>
<dbReference type="PANTHER" id="PTHR10024:SF252">
    <property type="entry name" value="SYNAPTOTAGMIN-12"/>
    <property type="match status" value="1"/>
</dbReference>
<dbReference type="GO" id="GO:0005886">
    <property type="term" value="C:plasma membrane"/>
    <property type="evidence" value="ECO:0007669"/>
    <property type="project" value="TreeGrafter"/>
</dbReference>
<dbReference type="STRING" id="568069.A0A1J1IZ03"/>
<dbReference type="PANTHER" id="PTHR10024">
    <property type="entry name" value="SYNAPTOTAGMIN"/>
    <property type="match status" value="1"/>
</dbReference>
<dbReference type="Proteomes" id="UP000183832">
    <property type="component" value="Unassembled WGS sequence"/>
</dbReference>
<evidence type="ECO:0000259" key="2">
    <source>
        <dbReference type="PROSITE" id="PS50004"/>
    </source>
</evidence>
<gene>
    <name evidence="3" type="primary">putative Synaptotagmin-12</name>
    <name evidence="3" type="ORF">CLUMA_CG017836</name>
</gene>
<dbReference type="Pfam" id="PF00168">
    <property type="entry name" value="C2"/>
    <property type="match status" value="2"/>
</dbReference>
<feature type="compositionally biased region" description="Polar residues" evidence="1">
    <location>
        <begin position="123"/>
        <end position="133"/>
    </location>
</feature>
<evidence type="ECO:0000313" key="4">
    <source>
        <dbReference type="Proteomes" id="UP000183832"/>
    </source>
</evidence>
<feature type="compositionally biased region" description="Polar residues" evidence="1">
    <location>
        <begin position="315"/>
        <end position="325"/>
    </location>
</feature>